<dbReference type="OMA" id="AGLDFHI"/>
<sequence>MKKGFIFDLDGTIYLDNQLIKGSAETIDYLRNRGHHVVFFTNKSIATRTDYVKKLNQLGIRTSIEDIINSNYVTARFLKEKMNPLELAYVIGEKALYNELEKEGILITEDANLANYIVLGWDRQFTYEKLKQAYMAWRKNHALIIATNPDRTCPTAEGPVPDCGALIGAFEGVTGIKIDHIMGKPSRFAADLIVNHILKLKPEQCYIVGDRLETDIHMGNVYGLHTILVLTGISTQQTIKTTGIQPEYTLESVKEMMQISEIINCEAERRGALYD</sequence>
<dbReference type="SUPFAM" id="SSF56784">
    <property type="entry name" value="HAD-like"/>
    <property type="match status" value="1"/>
</dbReference>
<keyword evidence="1 4" id="KW-0479">Metal-binding</keyword>
<dbReference type="EMBL" id="LQYG01000076">
    <property type="protein sequence ID" value="KYC61050.1"/>
    <property type="molecule type" value="Genomic_DNA"/>
</dbReference>
<feature type="active site" description="Nucleophile" evidence="2">
    <location>
        <position position="8"/>
    </location>
</feature>
<dbReference type="PIRSF" id="PIRSF000915">
    <property type="entry name" value="PGP-type_phosphatase"/>
    <property type="match status" value="1"/>
</dbReference>
<dbReference type="EC" id="3.1.3.-" evidence="1"/>
<comment type="caution">
    <text evidence="5">The sequence shown here is derived from an EMBL/GenBank/DDBJ whole genome shotgun (WGS) entry which is preliminary data.</text>
</comment>
<proteinExistence type="inferred from homology"/>
<dbReference type="InterPro" id="IPR036412">
    <property type="entry name" value="HAD-like_sf"/>
</dbReference>
<evidence type="ECO:0000313" key="5">
    <source>
        <dbReference type="EMBL" id="KYC61050.1"/>
    </source>
</evidence>
<evidence type="ECO:0000256" key="4">
    <source>
        <dbReference type="PIRSR" id="PIRSR000915-3"/>
    </source>
</evidence>
<comment type="similarity">
    <text evidence="1">Belongs to the HAD-like hydrolase superfamily. NagD family.</text>
</comment>
<feature type="binding site" evidence="4">
    <location>
        <position position="8"/>
    </location>
    <ligand>
        <name>Mg(2+)</name>
        <dbReference type="ChEBI" id="CHEBI:18420"/>
    </ligand>
</feature>
<dbReference type="InterPro" id="IPR023214">
    <property type="entry name" value="HAD_sf"/>
</dbReference>
<dbReference type="GO" id="GO:0016791">
    <property type="term" value="F:phosphatase activity"/>
    <property type="evidence" value="ECO:0007669"/>
    <property type="project" value="TreeGrafter"/>
</dbReference>
<gene>
    <name evidence="5" type="ORF">B4098_3453</name>
</gene>
<accession>A0A150JUQ5</accession>
<organism evidence="5 6">
    <name type="scientific">Heyndrickxia coagulans</name>
    <name type="common">Weizmannia coagulans</name>
    <dbReference type="NCBI Taxonomy" id="1398"/>
    <lineage>
        <taxon>Bacteria</taxon>
        <taxon>Bacillati</taxon>
        <taxon>Bacillota</taxon>
        <taxon>Bacilli</taxon>
        <taxon>Bacillales</taxon>
        <taxon>Bacillaceae</taxon>
        <taxon>Heyndrickxia</taxon>
    </lineage>
</organism>
<dbReference type="RefSeq" id="WP_013858657.1">
    <property type="nucleotide sequence ID" value="NZ_LQYG01000076.1"/>
</dbReference>
<dbReference type="PATRIC" id="fig|1398.26.peg.433"/>
<dbReference type="Gene3D" id="3.40.50.1000">
    <property type="entry name" value="HAD superfamily/HAD-like"/>
    <property type="match status" value="2"/>
</dbReference>
<dbReference type="NCBIfam" id="TIGR01460">
    <property type="entry name" value="HAD-SF-IIA"/>
    <property type="match status" value="1"/>
</dbReference>
<reference evidence="5 6" key="1">
    <citation type="submission" date="2016-01" db="EMBL/GenBank/DDBJ databases">
        <title>Genome Sequences of Twelve Sporeforming Bacillus Species Isolated from Foods.</title>
        <authorList>
            <person name="Berendsen E.M."/>
            <person name="Wells-Bennik M.H."/>
            <person name="Krawcyk A.O."/>
            <person name="De Jong A."/>
            <person name="Holsappel S."/>
            <person name="Eijlander R.T."/>
            <person name="Kuipers O.P."/>
        </authorList>
    </citation>
    <scope>NUCLEOTIDE SEQUENCE [LARGE SCALE GENOMIC DNA]</scope>
    <source>
        <strain evidence="5 6">B4098</strain>
    </source>
</reference>
<comment type="cofactor">
    <cofactor evidence="4">
        <name>Mg(2+)</name>
        <dbReference type="ChEBI" id="CHEBI:18420"/>
    </cofactor>
    <text evidence="4">Divalent metal ions. Mg(2+) is the most effective.</text>
</comment>
<dbReference type="PANTHER" id="PTHR19288:SF46">
    <property type="entry name" value="HALOACID DEHALOGENASE-LIKE HYDROLASE DOMAIN-CONTAINING PROTEIN 2"/>
    <property type="match status" value="1"/>
</dbReference>
<evidence type="ECO:0000256" key="3">
    <source>
        <dbReference type="PIRSR" id="PIRSR000915-2"/>
    </source>
</evidence>
<evidence type="ECO:0000313" key="6">
    <source>
        <dbReference type="Proteomes" id="UP000075288"/>
    </source>
</evidence>
<feature type="binding site" evidence="3">
    <location>
        <position position="184"/>
    </location>
    <ligand>
        <name>substrate</name>
    </ligand>
</feature>
<name>A0A150JUQ5_HEYCO</name>
<dbReference type="Proteomes" id="UP000075288">
    <property type="component" value="Unassembled WGS sequence"/>
</dbReference>
<dbReference type="InterPro" id="IPR006357">
    <property type="entry name" value="HAD-SF_hydro_IIA"/>
</dbReference>
<feature type="binding site" evidence="4">
    <location>
        <position position="210"/>
    </location>
    <ligand>
        <name>Mg(2+)</name>
        <dbReference type="ChEBI" id="CHEBI:18420"/>
    </ligand>
</feature>
<evidence type="ECO:0000256" key="2">
    <source>
        <dbReference type="PIRSR" id="PIRSR000915-1"/>
    </source>
</evidence>
<comment type="function">
    <text evidence="1">Catalyzes the dephosphorylation of 2-6 carbon acid sugars in vitro.</text>
</comment>
<evidence type="ECO:0000256" key="1">
    <source>
        <dbReference type="PIRNR" id="PIRNR000915"/>
    </source>
</evidence>
<protein>
    <recommendedName>
        <fullName evidence="1">Acid sugar phosphatase</fullName>
        <ecNumber evidence="1">3.1.3.-</ecNumber>
    </recommendedName>
</protein>
<dbReference type="PANTHER" id="PTHR19288">
    <property type="entry name" value="4-NITROPHENYLPHOSPHATASE-RELATED"/>
    <property type="match status" value="1"/>
</dbReference>
<feature type="active site" description="Proton donor" evidence="2">
    <location>
        <position position="10"/>
    </location>
</feature>
<dbReference type="Pfam" id="PF13242">
    <property type="entry name" value="Hydrolase_like"/>
    <property type="match status" value="1"/>
</dbReference>
<feature type="binding site" evidence="4">
    <location>
        <position position="10"/>
    </location>
    <ligand>
        <name>Mg(2+)</name>
        <dbReference type="ChEBI" id="CHEBI:18420"/>
    </ligand>
</feature>
<dbReference type="AlphaFoldDB" id="A0A150JUQ5"/>
<dbReference type="GO" id="GO:0046872">
    <property type="term" value="F:metal ion binding"/>
    <property type="evidence" value="ECO:0007669"/>
    <property type="project" value="UniProtKB-KW"/>
</dbReference>
<dbReference type="GO" id="GO:0005737">
    <property type="term" value="C:cytoplasm"/>
    <property type="evidence" value="ECO:0007669"/>
    <property type="project" value="TreeGrafter"/>
</dbReference>
<keyword evidence="1 4" id="KW-0460">Magnesium</keyword>
<dbReference type="Pfam" id="PF13344">
    <property type="entry name" value="Hydrolase_6"/>
    <property type="match status" value="1"/>
</dbReference>